<dbReference type="GO" id="GO:0046983">
    <property type="term" value="F:protein dimerization activity"/>
    <property type="evidence" value="ECO:0007669"/>
    <property type="project" value="InterPro"/>
</dbReference>
<evidence type="ECO:0000313" key="5">
    <source>
        <dbReference type="Proteomes" id="UP000235786"/>
    </source>
</evidence>
<gene>
    <name evidence="4" type="ORF">L207DRAFT_517514</name>
</gene>
<dbReference type="STRING" id="1149755.A0A2J6R758"/>
<dbReference type="SUPFAM" id="SSF47459">
    <property type="entry name" value="HLH, helix-loop-helix DNA-binding domain"/>
    <property type="match status" value="1"/>
</dbReference>
<dbReference type="InterPro" id="IPR011598">
    <property type="entry name" value="bHLH_dom"/>
</dbReference>
<evidence type="ECO:0000256" key="2">
    <source>
        <dbReference type="SAM" id="MobiDB-lite"/>
    </source>
</evidence>
<keyword evidence="1" id="KW-0175">Coiled coil</keyword>
<feature type="compositionally biased region" description="Low complexity" evidence="2">
    <location>
        <begin position="12"/>
        <end position="24"/>
    </location>
</feature>
<dbReference type="InterPro" id="IPR036638">
    <property type="entry name" value="HLH_DNA-bd_sf"/>
</dbReference>
<evidence type="ECO:0000259" key="3">
    <source>
        <dbReference type="PROSITE" id="PS50888"/>
    </source>
</evidence>
<feature type="domain" description="BHLH" evidence="3">
    <location>
        <begin position="189"/>
        <end position="249"/>
    </location>
</feature>
<feature type="compositionally biased region" description="Polar residues" evidence="2">
    <location>
        <begin position="1"/>
        <end position="11"/>
    </location>
</feature>
<feature type="coiled-coil region" evidence="1">
    <location>
        <begin position="246"/>
        <end position="273"/>
    </location>
</feature>
<dbReference type="OrthoDB" id="3542681at2759"/>
<dbReference type="EMBL" id="KZ613954">
    <property type="protein sequence ID" value="PMD34354.1"/>
    <property type="molecule type" value="Genomic_DNA"/>
</dbReference>
<dbReference type="SMART" id="SM00353">
    <property type="entry name" value="HLH"/>
    <property type="match status" value="1"/>
</dbReference>
<dbReference type="Proteomes" id="UP000235786">
    <property type="component" value="Unassembled WGS sequence"/>
</dbReference>
<dbReference type="Pfam" id="PF00010">
    <property type="entry name" value="HLH"/>
    <property type="match status" value="1"/>
</dbReference>
<feature type="region of interest" description="Disordered" evidence="2">
    <location>
        <begin position="1"/>
        <end position="24"/>
    </location>
</feature>
<protein>
    <recommendedName>
        <fullName evidence="3">BHLH domain-containing protein</fullName>
    </recommendedName>
</protein>
<dbReference type="AlphaFoldDB" id="A0A2J6R758"/>
<evidence type="ECO:0000256" key="1">
    <source>
        <dbReference type="SAM" id="Coils"/>
    </source>
</evidence>
<evidence type="ECO:0000313" key="4">
    <source>
        <dbReference type="EMBL" id="PMD34354.1"/>
    </source>
</evidence>
<dbReference type="Gene3D" id="4.10.280.10">
    <property type="entry name" value="Helix-loop-helix DNA-binding domain"/>
    <property type="match status" value="1"/>
</dbReference>
<sequence>MLSQRGFSNYPSDASQVSTSSTSLYSTDSELDLFDQGSGTSIEESYPIRIDYNGAQLSSFQGSPQFPSNIEWISESRNFTTRFPGVVASNNNAWEPSREQSSVDTPPFAVESFKESWQVPLDVHNIINSARQHNPALDTERARASTHTRAARIPLPPRNYERRNSSAKLRTAHVLRSPTSPNIDHPKASLKRAHNQVEKQYRNRLNGHFATLLAKIPAELAASSGLETVGKSVSKAETLALAERYIVMLQADGKELAKKNKRLEEDYDRLRKAWIASGGVLMP</sequence>
<keyword evidence="5" id="KW-1185">Reference proteome</keyword>
<organism evidence="4 5">
    <name type="scientific">Hyaloscypha variabilis (strain UAMH 11265 / GT02V1 / F)</name>
    <name type="common">Meliniomyces variabilis</name>
    <dbReference type="NCBI Taxonomy" id="1149755"/>
    <lineage>
        <taxon>Eukaryota</taxon>
        <taxon>Fungi</taxon>
        <taxon>Dikarya</taxon>
        <taxon>Ascomycota</taxon>
        <taxon>Pezizomycotina</taxon>
        <taxon>Leotiomycetes</taxon>
        <taxon>Helotiales</taxon>
        <taxon>Hyaloscyphaceae</taxon>
        <taxon>Hyaloscypha</taxon>
        <taxon>Hyaloscypha variabilis</taxon>
    </lineage>
</organism>
<name>A0A2J6R758_HYAVF</name>
<dbReference type="PROSITE" id="PS50888">
    <property type="entry name" value="BHLH"/>
    <property type="match status" value="1"/>
</dbReference>
<reference evidence="4 5" key="1">
    <citation type="submission" date="2016-04" db="EMBL/GenBank/DDBJ databases">
        <title>A degradative enzymes factory behind the ericoid mycorrhizal symbiosis.</title>
        <authorList>
            <consortium name="DOE Joint Genome Institute"/>
            <person name="Martino E."/>
            <person name="Morin E."/>
            <person name="Grelet G."/>
            <person name="Kuo A."/>
            <person name="Kohler A."/>
            <person name="Daghino S."/>
            <person name="Barry K."/>
            <person name="Choi C."/>
            <person name="Cichocki N."/>
            <person name="Clum A."/>
            <person name="Copeland A."/>
            <person name="Hainaut M."/>
            <person name="Haridas S."/>
            <person name="Labutti K."/>
            <person name="Lindquist E."/>
            <person name="Lipzen A."/>
            <person name="Khouja H.-R."/>
            <person name="Murat C."/>
            <person name="Ohm R."/>
            <person name="Olson A."/>
            <person name="Spatafora J."/>
            <person name="Veneault-Fourrey C."/>
            <person name="Henrissat B."/>
            <person name="Grigoriev I."/>
            <person name="Martin F."/>
            <person name="Perotto S."/>
        </authorList>
    </citation>
    <scope>NUCLEOTIDE SEQUENCE [LARGE SCALE GENOMIC DNA]</scope>
    <source>
        <strain evidence="4 5">F</strain>
    </source>
</reference>
<accession>A0A2J6R758</accession>
<proteinExistence type="predicted"/>